<evidence type="ECO:0000313" key="3">
    <source>
        <dbReference type="Proteomes" id="UP001274896"/>
    </source>
</evidence>
<gene>
    <name evidence="2" type="ORF">QTP70_029490</name>
</gene>
<evidence type="ECO:0000313" key="2">
    <source>
        <dbReference type="EMBL" id="KAK3549047.1"/>
    </source>
</evidence>
<protein>
    <submittedName>
        <fullName evidence="2">Uncharacterized protein</fullName>
    </submittedName>
</protein>
<feature type="region of interest" description="Disordered" evidence="1">
    <location>
        <begin position="97"/>
        <end position="127"/>
    </location>
</feature>
<accession>A0AAE0V8W5</accession>
<dbReference type="InterPro" id="IPR011992">
    <property type="entry name" value="EF-hand-dom_pair"/>
</dbReference>
<dbReference type="EMBL" id="JAUCMX010000004">
    <property type="protein sequence ID" value="KAK3549047.1"/>
    <property type="molecule type" value="Genomic_DNA"/>
</dbReference>
<dbReference type="Proteomes" id="UP001274896">
    <property type="component" value="Unassembled WGS sequence"/>
</dbReference>
<name>A0AAE0V8W5_9TELE</name>
<comment type="caution">
    <text evidence="2">The sequence shown here is derived from an EMBL/GenBank/DDBJ whole genome shotgun (WGS) entry which is preliminary data.</text>
</comment>
<sequence>MHCRLFGISKLSVVCDCPELVQQSQSMENSEVALSQIQEMYRKFASECPSGNLHLHEFKRIFGITCDSSFEESAYMENLFRSFDMNHVHIRSDFTGGVHGRSSERHVGDGAASARPAAHSLVHQTPA</sequence>
<dbReference type="AlphaFoldDB" id="A0AAE0V8W5"/>
<dbReference type="SUPFAM" id="SSF47473">
    <property type="entry name" value="EF-hand"/>
    <property type="match status" value="1"/>
</dbReference>
<reference evidence="2" key="1">
    <citation type="submission" date="2023-06" db="EMBL/GenBank/DDBJ databases">
        <title>Male Hemibagrus guttatus genome.</title>
        <authorList>
            <person name="Bian C."/>
        </authorList>
    </citation>
    <scope>NUCLEOTIDE SEQUENCE</scope>
    <source>
        <strain evidence="2">Male_cb2023</strain>
        <tissue evidence="2">Muscle</tissue>
    </source>
</reference>
<evidence type="ECO:0000256" key="1">
    <source>
        <dbReference type="SAM" id="MobiDB-lite"/>
    </source>
</evidence>
<dbReference type="Gene3D" id="1.10.238.10">
    <property type="entry name" value="EF-hand"/>
    <property type="match status" value="1"/>
</dbReference>
<organism evidence="2 3">
    <name type="scientific">Hemibagrus guttatus</name>
    <dbReference type="NCBI Taxonomy" id="175788"/>
    <lineage>
        <taxon>Eukaryota</taxon>
        <taxon>Metazoa</taxon>
        <taxon>Chordata</taxon>
        <taxon>Craniata</taxon>
        <taxon>Vertebrata</taxon>
        <taxon>Euteleostomi</taxon>
        <taxon>Actinopterygii</taxon>
        <taxon>Neopterygii</taxon>
        <taxon>Teleostei</taxon>
        <taxon>Ostariophysi</taxon>
        <taxon>Siluriformes</taxon>
        <taxon>Bagridae</taxon>
        <taxon>Hemibagrus</taxon>
    </lineage>
</organism>
<keyword evidence="3" id="KW-1185">Reference proteome</keyword>
<proteinExistence type="predicted"/>